<feature type="region of interest" description="Disordered" evidence="1">
    <location>
        <begin position="570"/>
        <end position="610"/>
    </location>
</feature>
<dbReference type="Pfam" id="PF00078">
    <property type="entry name" value="RVT_1"/>
    <property type="match status" value="1"/>
</dbReference>
<dbReference type="Proteomes" id="UP001633002">
    <property type="component" value="Unassembled WGS sequence"/>
</dbReference>
<dbReference type="PANTHER" id="PTHR33116">
    <property type="entry name" value="REVERSE TRANSCRIPTASE ZINC-BINDING DOMAIN-CONTAINING PROTEIN-RELATED-RELATED"/>
    <property type="match status" value="1"/>
</dbReference>
<reference evidence="3 4" key="1">
    <citation type="submission" date="2024-09" db="EMBL/GenBank/DDBJ databases">
        <title>Chromosome-scale assembly of Riccia sorocarpa.</title>
        <authorList>
            <person name="Paukszto L."/>
        </authorList>
    </citation>
    <scope>NUCLEOTIDE SEQUENCE [LARGE SCALE GENOMIC DNA]</scope>
    <source>
        <strain evidence="3">LP-2024</strain>
        <tissue evidence="3">Aerial parts of the thallus</tissue>
    </source>
</reference>
<dbReference type="PANTHER" id="PTHR33116:SF78">
    <property type="entry name" value="OS12G0587133 PROTEIN"/>
    <property type="match status" value="1"/>
</dbReference>
<feature type="compositionally biased region" description="Polar residues" evidence="1">
    <location>
        <begin position="592"/>
        <end position="610"/>
    </location>
</feature>
<evidence type="ECO:0000313" key="3">
    <source>
        <dbReference type="EMBL" id="KAL3693122.1"/>
    </source>
</evidence>
<feature type="domain" description="Reverse transcriptase" evidence="2">
    <location>
        <begin position="12"/>
        <end position="145"/>
    </location>
</feature>
<proteinExistence type="predicted"/>
<dbReference type="EMBL" id="JBJQOH010000003">
    <property type="protein sequence ID" value="KAL3693122.1"/>
    <property type="molecule type" value="Genomic_DNA"/>
</dbReference>
<evidence type="ECO:0000259" key="2">
    <source>
        <dbReference type="Pfam" id="PF00078"/>
    </source>
</evidence>
<keyword evidence="4" id="KW-1185">Reference proteome</keyword>
<accession>A0ABD3HNH3</accession>
<dbReference type="InterPro" id="IPR000477">
    <property type="entry name" value="RT_dom"/>
</dbReference>
<gene>
    <name evidence="3" type="ORF">R1sor_006773</name>
</gene>
<evidence type="ECO:0000313" key="4">
    <source>
        <dbReference type="Proteomes" id="UP001633002"/>
    </source>
</evidence>
<name>A0ABD3HNH3_9MARC</name>
<sequence length="610" mass="68806">MHTVSSGRAKIHVNGRVTKSFELGRGVRQGCPVSPLLFVISTQPLMRLLRVAKQEGSLKGVHVPRGRPLLRRLFADDSRVAIAADDTNFRNLCKVIDKFERASGAQLNLAKSVIIPMAITRIPSWLETSGCKVLKEGESVVYLGCKAGVKMPEDTLLKDLTEKCNGRLTHWANRFLSWPSKITLLKHVLRSIPTNQFLGLGLSRKGYKQLESVCRDFMWEQNSEGKTRKPLVAWDSVAKPFEEGGLDVKPFQVVADALKLKYIGRLLEGEDEDWSYMIKYFIRGAMQNTTHGRESRWWTPEEGLLLLNTIPVPQSDTARQFIQSWIKVCRSLTLDPMHWSIPQTTTVRQAELLIKYYWEGRQFNTRIIWPILKKMRVTKLLDIAKPGGGWTNILEEIATRDESLSTVQEIEVEGFQEWLTRMAPALEQESQPTEQALAMADPAKRLLHWIKATLLQTIDEALINKQKGGTLTVIVAAVCQQIWADRNAQVFRNLHSQIPTRVILLRAFQEIDATLTPGGTQKQWDKKVKQLAEIRSMLNSASPGLEHQSQEPSDLNTILTMGIASLAISSDPNRDPLAPLPAPIETLVGDPTLTQRNPERGSQLNEDLRR</sequence>
<comment type="caution">
    <text evidence="3">The sequence shown here is derived from an EMBL/GenBank/DDBJ whole genome shotgun (WGS) entry which is preliminary data.</text>
</comment>
<organism evidence="3 4">
    <name type="scientific">Riccia sorocarpa</name>
    <dbReference type="NCBI Taxonomy" id="122646"/>
    <lineage>
        <taxon>Eukaryota</taxon>
        <taxon>Viridiplantae</taxon>
        <taxon>Streptophyta</taxon>
        <taxon>Embryophyta</taxon>
        <taxon>Marchantiophyta</taxon>
        <taxon>Marchantiopsida</taxon>
        <taxon>Marchantiidae</taxon>
        <taxon>Marchantiales</taxon>
        <taxon>Ricciaceae</taxon>
        <taxon>Riccia</taxon>
    </lineage>
</organism>
<protein>
    <recommendedName>
        <fullName evidence="2">Reverse transcriptase domain-containing protein</fullName>
    </recommendedName>
</protein>
<dbReference type="AlphaFoldDB" id="A0ABD3HNH3"/>
<evidence type="ECO:0000256" key="1">
    <source>
        <dbReference type="SAM" id="MobiDB-lite"/>
    </source>
</evidence>